<organism evidence="1">
    <name type="scientific">marine sediment metagenome</name>
    <dbReference type="NCBI Taxonomy" id="412755"/>
    <lineage>
        <taxon>unclassified sequences</taxon>
        <taxon>metagenomes</taxon>
        <taxon>ecological metagenomes</taxon>
    </lineage>
</organism>
<proteinExistence type="predicted"/>
<dbReference type="EMBL" id="LAZR01001962">
    <property type="protein sequence ID" value="KKN36482.1"/>
    <property type="molecule type" value="Genomic_DNA"/>
</dbReference>
<reference evidence="1" key="1">
    <citation type="journal article" date="2015" name="Nature">
        <title>Complex archaea that bridge the gap between prokaryotes and eukaryotes.</title>
        <authorList>
            <person name="Spang A."/>
            <person name="Saw J.H."/>
            <person name="Jorgensen S.L."/>
            <person name="Zaremba-Niedzwiedzka K."/>
            <person name="Martijn J."/>
            <person name="Lind A.E."/>
            <person name="van Eijk R."/>
            <person name="Schleper C."/>
            <person name="Guy L."/>
            <person name="Ettema T.J."/>
        </authorList>
    </citation>
    <scope>NUCLEOTIDE SEQUENCE</scope>
</reference>
<sequence length="87" mass="10310">MTKYWSGVNMFEIKEGDRSRIVVIPDTGDRQENEYLEEVEREKTAEQLRKLPPRATRKVSKADVGGALSEYRNFLKRRRENANPKYY</sequence>
<accession>A0A0F9QHJ7</accession>
<dbReference type="AlphaFoldDB" id="A0A0F9QHJ7"/>
<evidence type="ECO:0000313" key="1">
    <source>
        <dbReference type="EMBL" id="KKN36482.1"/>
    </source>
</evidence>
<comment type="caution">
    <text evidence="1">The sequence shown here is derived from an EMBL/GenBank/DDBJ whole genome shotgun (WGS) entry which is preliminary data.</text>
</comment>
<gene>
    <name evidence="1" type="ORF">LCGC14_0773050</name>
</gene>
<name>A0A0F9QHJ7_9ZZZZ</name>
<protein>
    <submittedName>
        <fullName evidence="1">Uncharacterized protein</fullName>
    </submittedName>
</protein>